<dbReference type="WBParaSite" id="Hba_19151">
    <property type="protein sequence ID" value="Hba_19151"/>
    <property type="gene ID" value="Hba_19151"/>
</dbReference>
<name>A0A1I7XP89_HETBA</name>
<evidence type="ECO:0000313" key="2">
    <source>
        <dbReference type="WBParaSite" id="Hba_19151"/>
    </source>
</evidence>
<reference evidence="2" key="1">
    <citation type="submission" date="2016-11" db="UniProtKB">
        <authorList>
            <consortium name="WormBaseParasite"/>
        </authorList>
    </citation>
    <scope>IDENTIFICATION</scope>
</reference>
<protein>
    <submittedName>
        <fullName evidence="2">DB domain-containing protein</fullName>
    </submittedName>
</protein>
<evidence type="ECO:0000313" key="1">
    <source>
        <dbReference type="Proteomes" id="UP000095283"/>
    </source>
</evidence>
<dbReference type="AlphaFoldDB" id="A0A1I7XP89"/>
<sequence>MSKLTRSTIEVLYTTPRCSGSILLMVLFWLKYLWNPCGMFSADLAEKCSKQRVFTFDSEKEGCSEQDFVRFLHCLAGCKASCTAIHSATSCAAMIQLSDRYLCPSLSEAICGPHGPARRLLTGNCLPVLLPAALSTNTHPSLLNICLLTLMRYTTSSDVVSTLRSISHSPTMIDSFLKQLRAFFLLIAYYFEVSLFDSISAQVGFQKKIKL</sequence>
<dbReference type="Proteomes" id="UP000095283">
    <property type="component" value="Unplaced"/>
</dbReference>
<accession>A0A1I7XP89</accession>
<organism evidence="1 2">
    <name type="scientific">Heterorhabditis bacteriophora</name>
    <name type="common">Entomopathogenic nematode worm</name>
    <dbReference type="NCBI Taxonomy" id="37862"/>
    <lineage>
        <taxon>Eukaryota</taxon>
        <taxon>Metazoa</taxon>
        <taxon>Ecdysozoa</taxon>
        <taxon>Nematoda</taxon>
        <taxon>Chromadorea</taxon>
        <taxon>Rhabditida</taxon>
        <taxon>Rhabditina</taxon>
        <taxon>Rhabditomorpha</taxon>
        <taxon>Strongyloidea</taxon>
        <taxon>Heterorhabditidae</taxon>
        <taxon>Heterorhabditis</taxon>
    </lineage>
</organism>
<keyword evidence="1" id="KW-1185">Reference proteome</keyword>
<proteinExistence type="predicted"/>